<evidence type="ECO:0000313" key="1">
    <source>
        <dbReference type="EMBL" id="GAK57800.1"/>
    </source>
</evidence>
<evidence type="ECO:0000313" key="2">
    <source>
        <dbReference type="Proteomes" id="UP000030661"/>
    </source>
</evidence>
<dbReference type="HOGENOM" id="CLU_2520849_0_0_0"/>
<dbReference type="Proteomes" id="UP000030661">
    <property type="component" value="Unassembled WGS sequence"/>
</dbReference>
<keyword evidence="2" id="KW-1185">Reference proteome</keyword>
<sequence>MVDKELLRQQLEELEHIRGELILAKYRYEEAMADFDDLFGPGSANKAIRILRSRALLKKLVLTHEALDSVTEELYDVLREEGWERPFRKGSEGISPKEMGETG</sequence>
<reference evidence="1" key="1">
    <citation type="journal article" date="2015" name="PeerJ">
        <title>First genomic representation of candidate bacterial phylum KSB3 points to enhanced environmental sensing as a trigger of wastewater bulking.</title>
        <authorList>
            <person name="Sekiguchi Y."/>
            <person name="Ohashi A."/>
            <person name="Parks D.H."/>
            <person name="Yamauchi T."/>
            <person name="Tyson G.W."/>
            <person name="Hugenholtz P."/>
        </authorList>
    </citation>
    <scope>NUCLEOTIDE SEQUENCE [LARGE SCALE GENOMIC DNA]</scope>
</reference>
<gene>
    <name evidence="1" type="ORF">U27_04767</name>
</gene>
<name>A0A081BZP5_VECG1</name>
<proteinExistence type="predicted"/>
<organism evidence="1">
    <name type="scientific">Vecturithrix granuli</name>
    <dbReference type="NCBI Taxonomy" id="1499967"/>
    <lineage>
        <taxon>Bacteria</taxon>
        <taxon>Candidatus Moduliflexota</taxon>
        <taxon>Candidatus Vecturitrichia</taxon>
        <taxon>Candidatus Vecturitrichales</taxon>
        <taxon>Candidatus Vecturitrichaceae</taxon>
        <taxon>Candidatus Vecturithrix</taxon>
    </lineage>
</organism>
<protein>
    <submittedName>
        <fullName evidence="1">Uncharacterized protein</fullName>
    </submittedName>
</protein>
<dbReference type="EMBL" id="DF820466">
    <property type="protein sequence ID" value="GAK57800.1"/>
    <property type="molecule type" value="Genomic_DNA"/>
</dbReference>
<accession>A0A081BZP5</accession>
<dbReference type="AlphaFoldDB" id="A0A081BZP5"/>
<dbReference type="STRING" id="1499967.U27_04767"/>